<protein>
    <submittedName>
        <fullName evidence="1">Uncharacterized protein</fullName>
    </submittedName>
</protein>
<proteinExistence type="predicted"/>
<organism evidence="1">
    <name type="scientific">bioreactor metagenome</name>
    <dbReference type="NCBI Taxonomy" id="1076179"/>
    <lineage>
        <taxon>unclassified sequences</taxon>
        <taxon>metagenomes</taxon>
        <taxon>ecological metagenomes</taxon>
    </lineage>
</organism>
<reference evidence="1" key="1">
    <citation type="submission" date="2019-08" db="EMBL/GenBank/DDBJ databases">
        <authorList>
            <person name="Kucharzyk K."/>
            <person name="Murdoch R.W."/>
            <person name="Higgins S."/>
            <person name="Loffler F."/>
        </authorList>
    </citation>
    <scope>NUCLEOTIDE SEQUENCE</scope>
</reference>
<name>A0A645EUR7_9ZZZZ</name>
<gene>
    <name evidence="1" type="ORF">SDC9_152221</name>
</gene>
<evidence type="ECO:0000313" key="1">
    <source>
        <dbReference type="EMBL" id="MPN04972.1"/>
    </source>
</evidence>
<dbReference type="AlphaFoldDB" id="A0A645EUR7"/>
<dbReference type="EMBL" id="VSSQ01050888">
    <property type="protein sequence ID" value="MPN04972.1"/>
    <property type="molecule type" value="Genomic_DNA"/>
</dbReference>
<sequence>MIQFIMLFINFLFERLDHFFFRFDAFINLKKRIRCRIDIIFDSCDCFVVMLNRLFFNGNLTVQLCRLFLIRRSALVDKINRNRDILIALADFLNVVFQSFQFAFRILIMRFCDGQFILLLF</sequence>
<comment type="caution">
    <text evidence="1">The sequence shown here is derived from an EMBL/GenBank/DDBJ whole genome shotgun (WGS) entry which is preliminary data.</text>
</comment>
<accession>A0A645EUR7</accession>